<protein>
    <submittedName>
        <fullName evidence="2">Uncharacterized protein</fullName>
    </submittedName>
</protein>
<proteinExistence type="predicted"/>
<dbReference type="VEuPathDB" id="VectorBase:GBRI036203"/>
<keyword evidence="1" id="KW-0812">Transmembrane</keyword>
<keyword evidence="1" id="KW-0472">Membrane</keyword>
<sequence length="169" mass="19478">MFPYASKRLMQENADEYSRSISLNVSFVSYVMKTFIIGLVIFVTNNASYYVLSARGRCYSHRLSSTYADSKINSKENGSHISIKQLKLLGFELHFKERQWFALLNGNQRKRAKVVEGNLSLKEKGKKCKNFALELWWIGKHGVLKPNFVTSPGPVPELRHRMRECNLEA</sequence>
<feature type="transmembrane region" description="Helical" evidence="1">
    <location>
        <begin position="27"/>
        <end position="52"/>
    </location>
</feature>
<accession>A0A1A9WXM4</accession>
<keyword evidence="3" id="KW-1185">Reference proteome</keyword>
<evidence type="ECO:0000313" key="3">
    <source>
        <dbReference type="Proteomes" id="UP000091820"/>
    </source>
</evidence>
<dbReference type="AlphaFoldDB" id="A0A1A9WXM4"/>
<reference evidence="2" key="2">
    <citation type="submission" date="2020-05" db="UniProtKB">
        <authorList>
            <consortium name="EnsemblMetazoa"/>
        </authorList>
    </citation>
    <scope>IDENTIFICATION</scope>
    <source>
        <strain evidence="2">IAEA</strain>
    </source>
</reference>
<keyword evidence="1" id="KW-1133">Transmembrane helix</keyword>
<evidence type="ECO:0000256" key="1">
    <source>
        <dbReference type="SAM" id="Phobius"/>
    </source>
</evidence>
<organism evidence="2 3">
    <name type="scientific">Glossina brevipalpis</name>
    <dbReference type="NCBI Taxonomy" id="37001"/>
    <lineage>
        <taxon>Eukaryota</taxon>
        <taxon>Metazoa</taxon>
        <taxon>Ecdysozoa</taxon>
        <taxon>Arthropoda</taxon>
        <taxon>Hexapoda</taxon>
        <taxon>Insecta</taxon>
        <taxon>Pterygota</taxon>
        <taxon>Neoptera</taxon>
        <taxon>Endopterygota</taxon>
        <taxon>Diptera</taxon>
        <taxon>Brachycera</taxon>
        <taxon>Muscomorpha</taxon>
        <taxon>Hippoboscoidea</taxon>
        <taxon>Glossinidae</taxon>
        <taxon>Glossina</taxon>
    </lineage>
</organism>
<dbReference type="Proteomes" id="UP000091820">
    <property type="component" value="Unassembled WGS sequence"/>
</dbReference>
<dbReference type="EnsemblMetazoa" id="GBRI036203-RA">
    <property type="protein sequence ID" value="GBRI036203-PA"/>
    <property type="gene ID" value="GBRI036203"/>
</dbReference>
<reference evidence="3" key="1">
    <citation type="submission" date="2014-03" db="EMBL/GenBank/DDBJ databases">
        <authorList>
            <person name="Aksoy S."/>
            <person name="Warren W."/>
            <person name="Wilson R.K."/>
        </authorList>
    </citation>
    <scope>NUCLEOTIDE SEQUENCE [LARGE SCALE GENOMIC DNA]</scope>
    <source>
        <strain evidence="3">IAEA</strain>
    </source>
</reference>
<name>A0A1A9WXM4_9MUSC</name>
<evidence type="ECO:0000313" key="2">
    <source>
        <dbReference type="EnsemblMetazoa" id="GBRI036203-PA"/>
    </source>
</evidence>